<name>A0A4C1U524_EUMVA</name>
<evidence type="ECO:0000313" key="10">
    <source>
        <dbReference type="Proteomes" id="UP000299102"/>
    </source>
</evidence>
<comment type="subcellular location">
    <subcellularLocation>
        <location evidence="1">Membrane</location>
        <topology evidence="1">Multi-pass membrane protein</topology>
    </subcellularLocation>
</comment>
<sequence>MRACFASQLWTPVCFKSEDSNEYADSIAKIVLQAMDLHIPYSKVCGTDSLQISTLVCNAIGPLVALWLLYSEGEAHARAETPLAILVFGGVGIALGLWLWGRRVIRTVGEDLTNITPDTGFTIEVGAALTVLIASKAGLPVSTTHCKVGSVVCVGYFSEQAVDWSLFRCAAANKHNSPSLSIMAHCTQLRPLHDGIAEDLQLRAMVARGHHILNELITFAAMSSVCRFRSDRRCNSLQVPNSRVTFAFACRNIIFAWVVTVPAVAAVAALTMVALEAFLV</sequence>
<evidence type="ECO:0000256" key="7">
    <source>
        <dbReference type="ARBA" id="ARBA00023136"/>
    </source>
</evidence>
<dbReference type="OrthoDB" id="260807at2759"/>
<accession>A0A4C1U524</accession>
<proteinExistence type="inferred from homology"/>
<keyword evidence="10" id="KW-1185">Reference proteome</keyword>
<evidence type="ECO:0000256" key="3">
    <source>
        <dbReference type="ARBA" id="ARBA00022448"/>
    </source>
</evidence>
<protein>
    <submittedName>
        <fullName evidence="9">Sodium-dependent phosphate transporter 1</fullName>
    </submittedName>
</protein>
<organism evidence="9 10">
    <name type="scientific">Eumeta variegata</name>
    <name type="common">Bagworm moth</name>
    <name type="synonym">Eumeta japonica</name>
    <dbReference type="NCBI Taxonomy" id="151549"/>
    <lineage>
        <taxon>Eukaryota</taxon>
        <taxon>Metazoa</taxon>
        <taxon>Ecdysozoa</taxon>
        <taxon>Arthropoda</taxon>
        <taxon>Hexapoda</taxon>
        <taxon>Insecta</taxon>
        <taxon>Pterygota</taxon>
        <taxon>Neoptera</taxon>
        <taxon>Endopterygota</taxon>
        <taxon>Lepidoptera</taxon>
        <taxon>Glossata</taxon>
        <taxon>Ditrysia</taxon>
        <taxon>Tineoidea</taxon>
        <taxon>Psychidae</taxon>
        <taxon>Oiketicinae</taxon>
        <taxon>Eumeta</taxon>
    </lineage>
</organism>
<dbReference type="PANTHER" id="PTHR11101:SF80">
    <property type="entry name" value="PHOSPHATE TRANSPORTER"/>
    <property type="match status" value="1"/>
</dbReference>
<dbReference type="AlphaFoldDB" id="A0A4C1U524"/>
<evidence type="ECO:0000256" key="5">
    <source>
        <dbReference type="ARBA" id="ARBA00022692"/>
    </source>
</evidence>
<comment type="similarity">
    <text evidence="2">Belongs to the inorganic phosphate transporter (PiT) (TC 2.A.20) family.</text>
</comment>
<feature type="transmembrane region" description="Helical" evidence="8">
    <location>
        <begin position="253"/>
        <end position="275"/>
    </location>
</feature>
<keyword evidence="7 8" id="KW-0472">Membrane</keyword>
<evidence type="ECO:0000256" key="1">
    <source>
        <dbReference type="ARBA" id="ARBA00004141"/>
    </source>
</evidence>
<keyword evidence="6 8" id="KW-1133">Transmembrane helix</keyword>
<dbReference type="GO" id="GO:0005315">
    <property type="term" value="F:phosphate transmembrane transporter activity"/>
    <property type="evidence" value="ECO:0007669"/>
    <property type="project" value="InterPro"/>
</dbReference>
<feature type="transmembrane region" description="Helical" evidence="8">
    <location>
        <begin position="82"/>
        <end position="100"/>
    </location>
</feature>
<dbReference type="STRING" id="151549.A0A4C1U524"/>
<dbReference type="InterPro" id="IPR001204">
    <property type="entry name" value="Phos_transporter"/>
</dbReference>
<evidence type="ECO:0000256" key="6">
    <source>
        <dbReference type="ARBA" id="ARBA00022989"/>
    </source>
</evidence>
<evidence type="ECO:0000256" key="2">
    <source>
        <dbReference type="ARBA" id="ARBA00009916"/>
    </source>
</evidence>
<dbReference type="EMBL" id="BGZK01000128">
    <property type="protein sequence ID" value="GBP21421.1"/>
    <property type="molecule type" value="Genomic_DNA"/>
</dbReference>
<gene>
    <name evidence="9" type="primary">slc20a1</name>
    <name evidence="9" type="ORF">EVAR_12022_1</name>
</gene>
<keyword evidence="5 8" id="KW-0812">Transmembrane</keyword>
<evidence type="ECO:0000256" key="8">
    <source>
        <dbReference type="SAM" id="Phobius"/>
    </source>
</evidence>
<keyword evidence="3" id="KW-0813">Transport</keyword>
<evidence type="ECO:0000313" key="9">
    <source>
        <dbReference type="EMBL" id="GBP21421.1"/>
    </source>
</evidence>
<dbReference type="GO" id="GO:0035435">
    <property type="term" value="P:phosphate ion transmembrane transport"/>
    <property type="evidence" value="ECO:0007669"/>
    <property type="project" value="TreeGrafter"/>
</dbReference>
<feature type="transmembrane region" description="Helical" evidence="8">
    <location>
        <begin position="52"/>
        <end position="70"/>
    </location>
</feature>
<dbReference type="Pfam" id="PF01384">
    <property type="entry name" value="PHO4"/>
    <property type="match status" value="1"/>
</dbReference>
<comment type="caution">
    <text evidence="9">The sequence shown here is derived from an EMBL/GenBank/DDBJ whole genome shotgun (WGS) entry which is preliminary data.</text>
</comment>
<keyword evidence="4" id="KW-0592">Phosphate transport</keyword>
<dbReference type="GO" id="GO:0016020">
    <property type="term" value="C:membrane"/>
    <property type="evidence" value="ECO:0007669"/>
    <property type="project" value="UniProtKB-SubCell"/>
</dbReference>
<dbReference type="Proteomes" id="UP000299102">
    <property type="component" value="Unassembled WGS sequence"/>
</dbReference>
<dbReference type="PANTHER" id="PTHR11101">
    <property type="entry name" value="PHOSPHATE TRANSPORTER"/>
    <property type="match status" value="1"/>
</dbReference>
<evidence type="ECO:0000256" key="4">
    <source>
        <dbReference type="ARBA" id="ARBA00022592"/>
    </source>
</evidence>
<reference evidence="9 10" key="1">
    <citation type="journal article" date="2019" name="Commun. Biol.">
        <title>The bagworm genome reveals a unique fibroin gene that provides high tensile strength.</title>
        <authorList>
            <person name="Kono N."/>
            <person name="Nakamura H."/>
            <person name="Ohtoshi R."/>
            <person name="Tomita M."/>
            <person name="Numata K."/>
            <person name="Arakawa K."/>
        </authorList>
    </citation>
    <scope>NUCLEOTIDE SEQUENCE [LARGE SCALE GENOMIC DNA]</scope>
</reference>